<feature type="compositionally biased region" description="Low complexity" evidence="1">
    <location>
        <begin position="193"/>
        <end position="202"/>
    </location>
</feature>
<feature type="region of interest" description="Disordered" evidence="1">
    <location>
        <begin position="1"/>
        <end position="22"/>
    </location>
</feature>
<dbReference type="Proteomes" id="UP001295444">
    <property type="component" value="Chromosome 08"/>
</dbReference>
<dbReference type="InterPro" id="IPR031525">
    <property type="entry name" value="CC190"/>
</dbReference>
<gene>
    <name evidence="2" type="ORF">PECUL_23A016584</name>
</gene>
<evidence type="ECO:0000256" key="1">
    <source>
        <dbReference type="SAM" id="MobiDB-lite"/>
    </source>
</evidence>
<dbReference type="Pfam" id="PF15768">
    <property type="entry name" value="CC190"/>
    <property type="match status" value="2"/>
</dbReference>
<dbReference type="AlphaFoldDB" id="A0AAD1WLZ2"/>
<feature type="compositionally biased region" description="Polar residues" evidence="1">
    <location>
        <begin position="105"/>
        <end position="123"/>
    </location>
</feature>
<feature type="region of interest" description="Disordered" evidence="1">
    <location>
        <begin position="61"/>
        <end position="123"/>
    </location>
</feature>
<feature type="compositionally biased region" description="Basic and acidic residues" evidence="1">
    <location>
        <begin position="171"/>
        <end position="181"/>
    </location>
</feature>
<feature type="region of interest" description="Disordered" evidence="1">
    <location>
        <begin position="164"/>
        <end position="219"/>
    </location>
</feature>
<reference evidence="2" key="1">
    <citation type="submission" date="2022-03" db="EMBL/GenBank/DDBJ databases">
        <authorList>
            <person name="Alioto T."/>
            <person name="Alioto T."/>
            <person name="Gomez Garrido J."/>
        </authorList>
    </citation>
    <scope>NUCLEOTIDE SEQUENCE</scope>
</reference>
<proteinExistence type="predicted"/>
<sequence>MSRSKRLDGTMDKQWEAERRGAKRAEVRLNNGIQQIEEAQLYHVNTMTREQKKLQMDLIKMKQASAKSKTTTRSGVPPGKPALHPTGGRGQLLRPENHAERTRKQSASRSNGPVMASGSSMTLQMRINDFMDGVGKKGKMAEPPVSGMSVTDVGNSIARRLSISGNSTVTEVRESNNKDQDSASGVTMESSDKSLGSSMKSLQETSTRPIYVTPPSARSRRGSLFKEKLYFDEETYAPDGGLRTLHTMPSAMDSFEEAKKARYIRHSKKIESERELSVQEIFQREQAQDDEENYSDS</sequence>
<name>A0AAD1WLZ2_PELCU</name>
<organism evidence="2 3">
    <name type="scientific">Pelobates cultripes</name>
    <name type="common">Western spadefoot toad</name>
    <dbReference type="NCBI Taxonomy" id="61616"/>
    <lineage>
        <taxon>Eukaryota</taxon>
        <taxon>Metazoa</taxon>
        <taxon>Chordata</taxon>
        <taxon>Craniata</taxon>
        <taxon>Vertebrata</taxon>
        <taxon>Euteleostomi</taxon>
        <taxon>Amphibia</taxon>
        <taxon>Batrachia</taxon>
        <taxon>Anura</taxon>
        <taxon>Pelobatoidea</taxon>
        <taxon>Pelobatidae</taxon>
        <taxon>Pelobates</taxon>
    </lineage>
</organism>
<evidence type="ECO:0000313" key="3">
    <source>
        <dbReference type="Proteomes" id="UP001295444"/>
    </source>
</evidence>
<dbReference type="PANTHER" id="PTHR36871:SF1">
    <property type="entry name" value="COILED-COIL DOMAIN-CONTAINING PROTEIN 190"/>
    <property type="match status" value="1"/>
</dbReference>
<accession>A0AAD1WLZ2</accession>
<keyword evidence="3" id="KW-1185">Reference proteome</keyword>
<feature type="compositionally biased region" description="Polar residues" evidence="1">
    <location>
        <begin position="65"/>
        <end position="74"/>
    </location>
</feature>
<protein>
    <submittedName>
        <fullName evidence="2">Uncharacterized protein</fullName>
    </submittedName>
</protein>
<evidence type="ECO:0000313" key="2">
    <source>
        <dbReference type="EMBL" id="CAH2312759.1"/>
    </source>
</evidence>
<dbReference type="EMBL" id="OW240919">
    <property type="protein sequence ID" value="CAH2312759.1"/>
    <property type="molecule type" value="Genomic_DNA"/>
</dbReference>
<dbReference type="PANTHER" id="PTHR36871">
    <property type="entry name" value="COILED-COIL DOMAIN-CONTAINING PROTEIN 190"/>
    <property type="match status" value="1"/>
</dbReference>